<dbReference type="PANTHER" id="PTHR34289">
    <property type="entry name" value="PROTEIN, PUTATIVE (DUF819)-RELATED"/>
    <property type="match status" value="1"/>
</dbReference>
<evidence type="ECO:0000313" key="3">
    <source>
        <dbReference type="Proteomes" id="UP000216446"/>
    </source>
</evidence>
<keyword evidence="1" id="KW-1133">Transmembrane helix</keyword>
<dbReference type="Proteomes" id="UP000216446">
    <property type="component" value="Unassembled WGS sequence"/>
</dbReference>
<feature type="transmembrane region" description="Helical" evidence="1">
    <location>
        <begin position="117"/>
        <end position="143"/>
    </location>
</feature>
<dbReference type="AlphaFoldDB" id="A0A259U2D9"/>
<accession>A0A259U2D9</accession>
<feature type="transmembrane region" description="Helical" evidence="1">
    <location>
        <begin position="20"/>
        <end position="37"/>
    </location>
</feature>
<evidence type="ECO:0000313" key="2">
    <source>
        <dbReference type="EMBL" id="OZC04106.1"/>
    </source>
</evidence>
<name>A0A259U2D9_9BACT</name>
<feature type="transmembrane region" description="Helical" evidence="1">
    <location>
        <begin position="276"/>
        <end position="293"/>
    </location>
</feature>
<gene>
    <name evidence="2" type="ORF">BSZ36_14620</name>
</gene>
<proteinExistence type="predicted"/>
<feature type="transmembrane region" description="Helical" evidence="1">
    <location>
        <begin position="88"/>
        <end position="105"/>
    </location>
</feature>
<sequence length="417" mass="43354">MQDPAALEGPAALITDPVQTAALLAAVLAAVFALSRVEALKKLFDVIPPVIWAYFVPMLLSTFGVLQPYRPGNEALGITEYVNPAYDLFSYILLPMALFLLMLTIDLKAIASLGKMALIMLLVGTLGIVIGGPIALLVVSLFADTTGLWQGMSALSGSWIGGTANMVAMAESVGLRDLGPVIVVDVVVGYGWMGILLFLAGYQERFNAWVGADTSAMDRVDETLKQLDTQRRPLTIETGAIIIGLGIAAAVLSRVLGSSIEPVQIDGQTIISGGTWAVLIAVTVGLILSFTPLRKLEIDGASRLGYVALYMLLTSIGAQGNLFAIAEAPLFLLIGVVWLAVHIGLLFLAAKLLRAPLFFVATGSMANVGGAASAPIVAGVYHPAMAPVGLLMAVAGYVLGIYAAVGCVAMLSAIGGG</sequence>
<keyword evidence="1" id="KW-0472">Membrane</keyword>
<evidence type="ECO:0008006" key="4">
    <source>
        <dbReference type="Google" id="ProtNLM"/>
    </source>
</evidence>
<keyword evidence="3" id="KW-1185">Reference proteome</keyword>
<feature type="transmembrane region" description="Helical" evidence="1">
    <location>
        <begin position="330"/>
        <end position="350"/>
    </location>
</feature>
<feature type="transmembrane region" description="Helical" evidence="1">
    <location>
        <begin position="49"/>
        <end position="68"/>
    </location>
</feature>
<comment type="caution">
    <text evidence="2">The sequence shown here is derived from an EMBL/GenBank/DDBJ whole genome shotgun (WGS) entry which is preliminary data.</text>
</comment>
<feature type="transmembrane region" description="Helical" evidence="1">
    <location>
        <begin position="357"/>
        <end position="378"/>
    </location>
</feature>
<dbReference type="RefSeq" id="WP_094550209.1">
    <property type="nucleotide sequence ID" value="NZ_MQWB01000001.1"/>
</dbReference>
<dbReference type="Pfam" id="PF05684">
    <property type="entry name" value="DUF819"/>
    <property type="match status" value="1"/>
</dbReference>
<feature type="transmembrane region" description="Helical" evidence="1">
    <location>
        <begin position="234"/>
        <end position="256"/>
    </location>
</feature>
<dbReference type="InterPro" id="IPR008537">
    <property type="entry name" value="DUF819"/>
</dbReference>
<organism evidence="2 3">
    <name type="scientific">Rubricoccus marinus</name>
    <dbReference type="NCBI Taxonomy" id="716817"/>
    <lineage>
        <taxon>Bacteria</taxon>
        <taxon>Pseudomonadati</taxon>
        <taxon>Rhodothermota</taxon>
        <taxon>Rhodothermia</taxon>
        <taxon>Rhodothermales</taxon>
        <taxon>Rubricoccaceae</taxon>
        <taxon>Rubricoccus</taxon>
    </lineage>
</organism>
<dbReference type="EMBL" id="MQWB01000001">
    <property type="protein sequence ID" value="OZC04106.1"/>
    <property type="molecule type" value="Genomic_DNA"/>
</dbReference>
<protein>
    <recommendedName>
        <fullName evidence="4">DUF819 domain-containing protein</fullName>
    </recommendedName>
</protein>
<dbReference type="InParanoid" id="A0A259U2D9"/>
<dbReference type="PANTHER" id="PTHR34289:SF8">
    <property type="entry name" value="DUF819 DOMAIN-CONTAINING PROTEIN"/>
    <property type="match status" value="1"/>
</dbReference>
<evidence type="ECO:0000256" key="1">
    <source>
        <dbReference type="SAM" id="Phobius"/>
    </source>
</evidence>
<feature type="transmembrane region" description="Helical" evidence="1">
    <location>
        <begin position="305"/>
        <end position="324"/>
    </location>
</feature>
<feature type="transmembrane region" description="Helical" evidence="1">
    <location>
        <begin position="178"/>
        <end position="199"/>
    </location>
</feature>
<dbReference type="OrthoDB" id="653763at2"/>
<reference evidence="2 3" key="1">
    <citation type="submission" date="2016-11" db="EMBL/GenBank/DDBJ databases">
        <title>Study of marine rhodopsin-containing bacteria.</title>
        <authorList>
            <person name="Yoshizawa S."/>
            <person name="Kumagai Y."/>
            <person name="Kogure K."/>
        </authorList>
    </citation>
    <scope>NUCLEOTIDE SEQUENCE [LARGE SCALE GENOMIC DNA]</scope>
    <source>
        <strain evidence="2 3">SG-29</strain>
    </source>
</reference>
<feature type="transmembrane region" description="Helical" evidence="1">
    <location>
        <begin position="390"/>
        <end position="414"/>
    </location>
</feature>
<keyword evidence="1" id="KW-0812">Transmembrane</keyword>